<comment type="caution">
    <text evidence="5">The sequence shown here is derived from an EMBL/GenBank/DDBJ whole genome shotgun (WGS) entry which is preliminary data.</text>
</comment>
<keyword evidence="4" id="KW-1133">Transmembrane helix</keyword>
<dbReference type="CDD" id="cd00302">
    <property type="entry name" value="cytochrome_P450"/>
    <property type="match status" value="1"/>
</dbReference>
<dbReference type="SUPFAM" id="SSF48264">
    <property type="entry name" value="Cytochrome P450"/>
    <property type="match status" value="1"/>
</dbReference>
<organism evidence="5 6">
    <name type="scientific">Circinella minor</name>
    <dbReference type="NCBI Taxonomy" id="1195481"/>
    <lineage>
        <taxon>Eukaryota</taxon>
        <taxon>Fungi</taxon>
        <taxon>Fungi incertae sedis</taxon>
        <taxon>Mucoromycota</taxon>
        <taxon>Mucoromycotina</taxon>
        <taxon>Mucoromycetes</taxon>
        <taxon>Mucorales</taxon>
        <taxon>Lichtheimiaceae</taxon>
        <taxon>Circinella</taxon>
    </lineage>
</organism>
<keyword evidence="4" id="KW-0472">Membrane</keyword>
<dbReference type="InterPro" id="IPR002401">
    <property type="entry name" value="Cyt_P450_E_grp-I"/>
</dbReference>
<proteinExistence type="inferred from homology"/>
<dbReference type="InterPro" id="IPR036396">
    <property type="entry name" value="Cyt_P450_sf"/>
</dbReference>
<protein>
    <recommendedName>
        <fullName evidence="7">Cytochrome P450</fullName>
    </recommendedName>
</protein>
<reference evidence="5 6" key="1">
    <citation type="submission" date="2020-12" db="EMBL/GenBank/DDBJ databases">
        <title>Metabolic potential, ecology and presence of endohyphal bacteria is reflected in genomic diversity of Mucoromycotina.</title>
        <authorList>
            <person name="Muszewska A."/>
            <person name="Okrasinska A."/>
            <person name="Steczkiewicz K."/>
            <person name="Drgas O."/>
            <person name="Orlowska M."/>
            <person name="Perlinska-Lenart U."/>
            <person name="Aleksandrzak-Piekarczyk T."/>
            <person name="Szatraj K."/>
            <person name="Zielenkiewicz U."/>
            <person name="Pilsyk S."/>
            <person name="Malc E."/>
            <person name="Mieczkowski P."/>
            <person name="Kruszewska J.S."/>
            <person name="Biernat P."/>
            <person name="Pawlowska J."/>
        </authorList>
    </citation>
    <scope>NUCLEOTIDE SEQUENCE [LARGE SCALE GENOMIC DNA]</scope>
    <source>
        <strain evidence="5 6">CBS 142.35</strain>
    </source>
</reference>
<dbReference type="PRINTS" id="PR00463">
    <property type="entry name" value="EP450I"/>
</dbReference>
<feature type="region of interest" description="Disordered" evidence="3">
    <location>
        <begin position="450"/>
        <end position="479"/>
    </location>
</feature>
<name>A0A8H7SBH1_9FUNG</name>
<dbReference type="InterPro" id="IPR001128">
    <property type="entry name" value="Cyt_P450"/>
</dbReference>
<dbReference type="GO" id="GO:0005506">
    <property type="term" value="F:iron ion binding"/>
    <property type="evidence" value="ECO:0007669"/>
    <property type="project" value="InterPro"/>
</dbReference>
<comment type="similarity">
    <text evidence="1">Belongs to the cytochrome P450 family.</text>
</comment>
<dbReference type="PANTHER" id="PTHR24305:SF166">
    <property type="entry name" value="CYTOCHROME P450 12A4, MITOCHONDRIAL-RELATED"/>
    <property type="match status" value="1"/>
</dbReference>
<feature type="compositionally biased region" description="Low complexity" evidence="3">
    <location>
        <begin position="466"/>
        <end position="479"/>
    </location>
</feature>
<evidence type="ECO:0000256" key="2">
    <source>
        <dbReference type="PIRSR" id="PIRSR602401-1"/>
    </source>
</evidence>
<dbReference type="GO" id="GO:0016705">
    <property type="term" value="F:oxidoreductase activity, acting on paired donors, with incorporation or reduction of molecular oxygen"/>
    <property type="evidence" value="ECO:0007669"/>
    <property type="project" value="InterPro"/>
</dbReference>
<keyword evidence="6" id="KW-1185">Reference proteome</keyword>
<dbReference type="PRINTS" id="PR00385">
    <property type="entry name" value="P450"/>
</dbReference>
<comment type="cofactor">
    <cofactor evidence="2">
        <name>heme</name>
        <dbReference type="ChEBI" id="CHEBI:30413"/>
    </cofactor>
</comment>
<dbReference type="OrthoDB" id="1470350at2759"/>
<feature type="transmembrane region" description="Helical" evidence="4">
    <location>
        <begin position="12"/>
        <end position="32"/>
    </location>
</feature>
<keyword evidence="2" id="KW-0349">Heme</keyword>
<keyword evidence="2" id="KW-0479">Metal-binding</keyword>
<evidence type="ECO:0000256" key="3">
    <source>
        <dbReference type="SAM" id="MobiDB-lite"/>
    </source>
</evidence>
<keyword evidence="4" id="KW-0812">Transmembrane</keyword>
<dbReference type="Pfam" id="PF00067">
    <property type="entry name" value="p450"/>
    <property type="match status" value="1"/>
</dbReference>
<evidence type="ECO:0000313" key="6">
    <source>
        <dbReference type="Proteomes" id="UP000646827"/>
    </source>
</evidence>
<feature type="binding site" description="axial binding residue" evidence="2">
    <location>
        <position position="501"/>
    </location>
    <ligand>
        <name>heme</name>
        <dbReference type="ChEBI" id="CHEBI:30413"/>
    </ligand>
    <ligandPart>
        <name>Fe</name>
        <dbReference type="ChEBI" id="CHEBI:18248"/>
    </ligandPart>
</feature>
<dbReference type="Proteomes" id="UP000646827">
    <property type="component" value="Unassembled WGS sequence"/>
</dbReference>
<dbReference type="GO" id="GO:0020037">
    <property type="term" value="F:heme binding"/>
    <property type="evidence" value="ECO:0007669"/>
    <property type="project" value="InterPro"/>
</dbReference>
<keyword evidence="2" id="KW-0408">Iron</keyword>
<accession>A0A8H7SBH1</accession>
<gene>
    <name evidence="5" type="ORF">INT45_005981</name>
</gene>
<dbReference type="InterPro" id="IPR050121">
    <property type="entry name" value="Cytochrome_P450_monoxygenase"/>
</dbReference>
<dbReference type="AlphaFoldDB" id="A0A8H7SBH1"/>
<evidence type="ECO:0000313" key="5">
    <source>
        <dbReference type="EMBL" id="KAG2226309.1"/>
    </source>
</evidence>
<evidence type="ECO:0000256" key="4">
    <source>
        <dbReference type="SAM" id="Phobius"/>
    </source>
</evidence>
<dbReference type="Gene3D" id="1.10.630.10">
    <property type="entry name" value="Cytochrome P450"/>
    <property type="match status" value="1"/>
</dbReference>
<evidence type="ECO:0008006" key="7">
    <source>
        <dbReference type="Google" id="ProtNLM"/>
    </source>
</evidence>
<dbReference type="PANTHER" id="PTHR24305">
    <property type="entry name" value="CYTOCHROME P450"/>
    <property type="match status" value="1"/>
</dbReference>
<sequence>MLSKNLLTNSTSVGFPVVGTTIALFFVLRYVYRRYNSPLAKTPLSITNNFWLAHFGIVPPPNDHDDKLSEFLINVGQDTRQTPVSVLWSIMGTPTVLVNTLQGIKDVLIDGQAKRKDKSNHGPPTNVQRGDFIRLIQNLVFGGPSINNTVGEDWRWRRHVLLPPFQPRQLVPNLLPYVSNRAKELLDLFSEHAENGTPVELDEVFMNLTMDVINYYLYGRSDLNYDMVGGRTNLKNVHHHLGMGFMSPEAWLPFGINKTKWAQRNFRSARELLKDFINDSLDRAVKADDSSTTKKTYPSVAAAAMASGRYDNPDRFDLINDFLSLTFAGYDTTAHTLAFCFSELARHPEIQDKLVEQVRQVLGPPPVDPASITAEKLARMPYVTAVYRETMRKYPAVAFIPVHVNHDTPVDGTIVPAGAEIWCNLRGLQMNPSIFPNPDTFDPSRWLKPEQQQGNEMDDGFDKMVSGTSSSPSSSNDTSIVDADHQYNFPDLSFTLGQHSCLGKNLAILELRTVIACTINQYSLSLKPGTKINTKIVLTTKPRDGVWVHFKKRS</sequence>
<dbReference type="EMBL" id="JAEPRB010000018">
    <property type="protein sequence ID" value="KAG2226309.1"/>
    <property type="molecule type" value="Genomic_DNA"/>
</dbReference>
<evidence type="ECO:0000256" key="1">
    <source>
        <dbReference type="ARBA" id="ARBA00010617"/>
    </source>
</evidence>
<dbReference type="GO" id="GO:0004497">
    <property type="term" value="F:monooxygenase activity"/>
    <property type="evidence" value="ECO:0007669"/>
    <property type="project" value="InterPro"/>
</dbReference>